<dbReference type="Gene3D" id="1.20.120.290">
    <property type="entry name" value="Oxygen-evolving enhancer protein 3 (PsbQ), four-helix up-down bundle"/>
    <property type="match status" value="1"/>
</dbReference>
<accession>A0A7S1BDA1</accession>
<evidence type="ECO:0000256" key="1">
    <source>
        <dbReference type="ARBA" id="ARBA00023078"/>
    </source>
</evidence>
<proteinExistence type="predicted"/>
<keyword evidence="2" id="KW-0732">Signal</keyword>
<dbReference type="InterPro" id="IPR023222">
    <property type="entry name" value="PsbQ-like_dom_sf"/>
</dbReference>
<keyword evidence="1" id="KW-0793">Thylakoid</keyword>
<protein>
    <submittedName>
        <fullName evidence="3">Uncharacterized protein</fullName>
    </submittedName>
</protein>
<dbReference type="EMBL" id="HBFR01014232">
    <property type="protein sequence ID" value="CAD8883198.1"/>
    <property type="molecule type" value="Transcribed_RNA"/>
</dbReference>
<evidence type="ECO:0000256" key="2">
    <source>
        <dbReference type="SAM" id="SignalP"/>
    </source>
</evidence>
<evidence type="ECO:0000313" key="3">
    <source>
        <dbReference type="EMBL" id="CAD8883198.1"/>
    </source>
</evidence>
<feature type="chain" id="PRO_5031521600" evidence="2">
    <location>
        <begin position="17"/>
        <end position="209"/>
    </location>
</feature>
<dbReference type="AlphaFoldDB" id="A0A7S1BDA1"/>
<reference evidence="3" key="1">
    <citation type="submission" date="2021-01" db="EMBL/GenBank/DDBJ databases">
        <authorList>
            <person name="Corre E."/>
            <person name="Pelletier E."/>
            <person name="Niang G."/>
            <person name="Scheremetjew M."/>
            <person name="Finn R."/>
            <person name="Kale V."/>
            <person name="Holt S."/>
            <person name="Cochrane G."/>
            <person name="Meng A."/>
            <person name="Brown T."/>
            <person name="Cohen L."/>
        </authorList>
    </citation>
    <scope>NUCLEOTIDE SEQUENCE</scope>
    <source>
        <strain evidence="3">308</strain>
    </source>
</reference>
<feature type="signal peptide" evidence="2">
    <location>
        <begin position="1"/>
        <end position="16"/>
    </location>
</feature>
<dbReference type="SUPFAM" id="SSF101112">
    <property type="entry name" value="Oxygen-evolving enhancer protein 3"/>
    <property type="match status" value="1"/>
</dbReference>
<name>A0A7S1BDA1_9STRA</name>
<sequence>MKLALITLSLIASATAFAPASQNARTSVSMSETSRREVFGAIGAAIIAAPTAASAVAGDSPKFSVFGIVGEKTSMSEGAAYGSDQKSTLYSPYSVYGTGEGKLYDASNPEFDARQKAVIAESKVRLTKIPAYIEKKQWFNVRDELTRYMYGTRESVRYFAKTSETKKAAQTFFVAIEKLSGSATLKKQDEARAAIEESIAALDAFSALI</sequence>
<gene>
    <name evidence="3" type="ORF">CHYS00102_LOCUS10393</name>
</gene>
<organism evidence="3">
    <name type="scientific">Corethron hystrix</name>
    <dbReference type="NCBI Taxonomy" id="216773"/>
    <lineage>
        <taxon>Eukaryota</taxon>
        <taxon>Sar</taxon>
        <taxon>Stramenopiles</taxon>
        <taxon>Ochrophyta</taxon>
        <taxon>Bacillariophyta</taxon>
        <taxon>Coscinodiscophyceae</taxon>
        <taxon>Corethrophycidae</taxon>
        <taxon>Corethrales</taxon>
        <taxon>Corethraceae</taxon>
        <taxon>Corethron</taxon>
    </lineage>
</organism>